<dbReference type="Proteomes" id="UP001365619">
    <property type="component" value="Unassembled WGS sequence"/>
</dbReference>
<comment type="caution">
    <text evidence="2">The sequence shown here is derived from an EMBL/GenBank/DDBJ whole genome shotgun (WGS) entry which is preliminary data.</text>
</comment>
<reference evidence="2 3" key="1">
    <citation type="submission" date="2024-03" db="EMBL/GenBank/DDBJ databases">
        <title>A Rare Waterborne Outbreak of Bacillus cereus in China: Epidemiologic Survey, Genomic Insights and Virulence Characteristics.</title>
        <authorList>
            <person name="Wang S."/>
        </authorList>
    </citation>
    <scope>NUCLEOTIDE SEQUENCE [LARGE SCALE GENOMIC DNA]</scope>
    <source>
        <strain evidence="2 3">BC008</strain>
    </source>
</reference>
<dbReference type="GeneID" id="300958100"/>
<proteinExistence type="predicted"/>
<accession>A0ABU8HRD5</accession>
<name>A0ABU8HRD5_9BACI</name>
<feature type="coiled-coil region" evidence="1">
    <location>
        <begin position="216"/>
        <end position="243"/>
    </location>
</feature>
<dbReference type="EMBL" id="JBBAGW010000002">
    <property type="protein sequence ID" value="MEI5929051.1"/>
    <property type="molecule type" value="Genomic_DNA"/>
</dbReference>
<keyword evidence="1" id="KW-0175">Coiled coil</keyword>
<evidence type="ECO:0000313" key="2">
    <source>
        <dbReference type="EMBL" id="MEI5929051.1"/>
    </source>
</evidence>
<evidence type="ECO:0000256" key="1">
    <source>
        <dbReference type="SAM" id="Coils"/>
    </source>
</evidence>
<evidence type="ECO:0008006" key="4">
    <source>
        <dbReference type="Google" id="ProtNLM"/>
    </source>
</evidence>
<gene>
    <name evidence="2" type="ORF">WBS43_09975</name>
</gene>
<sequence length="310" mass="36206">MTFIKSRQPAKAKVFGKQKPSTPVLALVYTNNEGECLVVQNGDYALNSELRHGKYNTVYEVDTSVYSYTFHKEVMCEDGQNAFLIRMRISYYVGNPEIIVRRGIANSTNMLDELLFYSIKEVTRDYPIDQTRAVNGALKGLQNDSKFKRVLGEYGLAVEALEVDVELGHETRERLKRKMNIKDEQEEKRLRKEGDIENLVHFMEKYGEVGVFNSEKERTEFIMKEYERKKQEEREERQINRENENRVQNLIEDMVKKGEDPTRIREIVQTLNEINSGKEFTSSEADMLEKAKWGKLGETSEFKRKERLDG</sequence>
<dbReference type="RefSeq" id="WP_156573929.1">
    <property type="nucleotide sequence ID" value="NZ_CP040336.1"/>
</dbReference>
<protein>
    <recommendedName>
        <fullName evidence="4">Band 7 domain-containing protein</fullName>
    </recommendedName>
</protein>
<organism evidence="2 3">
    <name type="scientific">Bacillus luti</name>
    <dbReference type="NCBI Taxonomy" id="2026191"/>
    <lineage>
        <taxon>Bacteria</taxon>
        <taxon>Bacillati</taxon>
        <taxon>Bacillota</taxon>
        <taxon>Bacilli</taxon>
        <taxon>Bacillales</taxon>
        <taxon>Bacillaceae</taxon>
        <taxon>Bacillus</taxon>
        <taxon>Bacillus cereus group</taxon>
    </lineage>
</organism>
<keyword evidence="3" id="KW-1185">Reference proteome</keyword>
<evidence type="ECO:0000313" key="3">
    <source>
        <dbReference type="Proteomes" id="UP001365619"/>
    </source>
</evidence>